<evidence type="ECO:0000256" key="1">
    <source>
        <dbReference type="ARBA" id="ARBA00022801"/>
    </source>
</evidence>
<dbReference type="InterPro" id="IPR000387">
    <property type="entry name" value="Tyr_Pase_dom"/>
</dbReference>
<evidence type="ECO:0000313" key="5">
    <source>
        <dbReference type="Proteomes" id="UP000887574"/>
    </source>
</evidence>
<feature type="domain" description="Tyrosine-protein phosphatase" evidence="3">
    <location>
        <begin position="89"/>
        <end position="230"/>
    </location>
</feature>
<evidence type="ECO:0000313" key="6">
    <source>
        <dbReference type="WBParaSite" id="jg12183"/>
    </source>
</evidence>
<dbReference type="SMART" id="SM00195">
    <property type="entry name" value="DSPc"/>
    <property type="match status" value="1"/>
</dbReference>
<dbReference type="PRINTS" id="PR01908">
    <property type="entry name" value="ADSPHPHTASE"/>
</dbReference>
<accession>A0A915CSJ6</accession>
<dbReference type="Gene3D" id="3.90.190.10">
    <property type="entry name" value="Protein tyrosine phosphatase superfamily"/>
    <property type="match status" value="1"/>
</dbReference>
<keyword evidence="5" id="KW-1185">Reference proteome</keyword>
<dbReference type="SUPFAM" id="SSF52799">
    <property type="entry name" value="(Phosphotyrosine protein) phosphatases II"/>
    <property type="match status" value="1"/>
</dbReference>
<dbReference type="PROSITE" id="PS50054">
    <property type="entry name" value="TYR_PHOSPHATASE_DUAL"/>
    <property type="match status" value="1"/>
</dbReference>
<dbReference type="GO" id="GO:0005737">
    <property type="term" value="C:cytoplasm"/>
    <property type="evidence" value="ECO:0007669"/>
    <property type="project" value="TreeGrafter"/>
</dbReference>
<dbReference type="Pfam" id="PF00782">
    <property type="entry name" value="DSPc"/>
    <property type="match status" value="1"/>
</dbReference>
<proteinExistence type="predicted"/>
<dbReference type="CDD" id="cd14498">
    <property type="entry name" value="DSP"/>
    <property type="match status" value="1"/>
</dbReference>
<dbReference type="PANTHER" id="PTHR46377">
    <property type="entry name" value="DUAL SPECIFICITY PROTEIN PHOSPHATASE 19"/>
    <property type="match status" value="1"/>
</dbReference>
<organism evidence="5 6">
    <name type="scientific">Ditylenchus dipsaci</name>
    <dbReference type="NCBI Taxonomy" id="166011"/>
    <lineage>
        <taxon>Eukaryota</taxon>
        <taxon>Metazoa</taxon>
        <taxon>Ecdysozoa</taxon>
        <taxon>Nematoda</taxon>
        <taxon>Chromadorea</taxon>
        <taxon>Rhabditida</taxon>
        <taxon>Tylenchina</taxon>
        <taxon>Tylenchomorpha</taxon>
        <taxon>Sphaerularioidea</taxon>
        <taxon>Anguinidae</taxon>
        <taxon>Anguininae</taxon>
        <taxon>Ditylenchus</taxon>
    </lineage>
</organism>
<keyword evidence="1" id="KW-0378">Hydrolase</keyword>
<dbReference type="InterPro" id="IPR016130">
    <property type="entry name" value="Tyr_Pase_AS"/>
</dbReference>
<dbReference type="PROSITE" id="PS50056">
    <property type="entry name" value="TYR_PHOSPHATASE_2"/>
    <property type="match status" value="1"/>
</dbReference>
<dbReference type="AlphaFoldDB" id="A0A915CSJ6"/>
<protein>
    <submittedName>
        <fullName evidence="6">Dual specificity protein phosphatase 19</fullName>
    </submittedName>
</protein>
<evidence type="ECO:0000256" key="2">
    <source>
        <dbReference type="ARBA" id="ARBA00022912"/>
    </source>
</evidence>
<name>A0A915CSJ6_9BILA</name>
<dbReference type="PANTHER" id="PTHR46377:SF1">
    <property type="entry name" value="DUAL SPECIFICITY PROTEIN PHOSPHATASE 19"/>
    <property type="match status" value="1"/>
</dbReference>
<dbReference type="PROSITE" id="PS00383">
    <property type="entry name" value="TYR_PHOSPHATASE_1"/>
    <property type="match status" value="1"/>
</dbReference>
<feature type="domain" description="Tyrosine specific protein phosphatases" evidence="4">
    <location>
        <begin position="150"/>
        <end position="209"/>
    </location>
</feature>
<dbReference type="WBParaSite" id="jg12183">
    <property type="protein sequence ID" value="jg12183"/>
    <property type="gene ID" value="jg12183"/>
</dbReference>
<keyword evidence="2" id="KW-0904">Protein phosphatase</keyword>
<sequence length="242" mass="27528">MQSFADHLRRSASNLKPVKTNVLLENGLTVQEERDEKGEFAVVFETEDDTPDQLKAEDSSARTCSRRQRKLVERAHRYGFIIDLNPDLQVAEVSKGIFLSSQDVAQELPLLKRHGITHIVNVATAVKIFFPKQFVYLQFKALDCPTQDLSQYFNEATLFMRKAVEQGGNCLVHCNAGISRSSTLCIVYIMVTENKRLSEALQQVKSVRPVARPNEGFMRQLEQFEKGLNYFGRDVLDINISE</sequence>
<dbReference type="InterPro" id="IPR000340">
    <property type="entry name" value="Dual-sp_phosphatase_cat-dom"/>
</dbReference>
<dbReference type="InterPro" id="IPR020422">
    <property type="entry name" value="TYR_PHOSPHATASE_DUAL_dom"/>
</dbReference>
<dbReference type="InterPro" id="IPR029021">
    <property type="entry name" value="Prot-tyrosine_phosphatase-like"/>
</dbReference>
<evidence type="ECO:0000259" key="3">
    <source>
        <dbReference type="PROSITE" id="PS50054"/>
    </source>
</evidence>
<evidence type="ECO:0000259" key="4">
    <source>
        <dbReference type="PROSITE" id="PS50056"/>
    </source>
</evidence>
<dbReference type="GO" id="GO:0008579">
    <property type="term" value="F:JUN kinase phosphatase activity"/>
    <property type="evidence" value="ECO:0007669"/>
    <property type="project" value="TreeGrafter"/>
</dbReference>
<reference evidence="6" key="1">
    <citation type="submission" date="2022-11" db="UniProtKB">
        <authorList>
            <consortium name="WormBaseParasite"/>
        </authorList>
    </citation>
    <scope>IDENTIFICATION</scope>
</reference>
<dbReference type="Proteomes" id="UP000887574">
    <property type="component" value="Unplaced"/>
</dbReference>